<keyword evidence="2" id="KW-1185">Reference proteome</keyword>
<dbReference type="Proteomes" id="UP000320653">
    <property type="component" value="Unassembled WGS sequence"/>
</dbReference>
<dbReference type="EMBL" id="VIWP01000021">
    <property type="protein sequence ID" value="TWF43367.1"/>
    <property type="molecule type" value="Genomic_DNA"/>
</dbReference>
<evidence type="ECO:0008006" key="3">
    <source>
        <dbReference type="Google" id="ProtNLM"/>
    </source>
</evidence>
<dbReference type="AlphaFoldDB" id="A0A561PZ23"/>
<comment type="caution">
    <text evidence="1">The sequence shown here is derived from an EMBL/GenBank/DDBJ whole genome shotgun (WGS) entry which is preliminary data.</text>
</comment>
<dbReference type="GO" id="GO:0003677">
    <property type="term" value="F:DNA binding"/>
    <property type="evidence" value="ECO:0007669"/>
    <property type="project" value="InterPro"/>
</dbReference>
<accession>A0A561PZ23</accession>
<protein>
    <recommendedName>
        <fullName evidence="3">Helix-turn-helix protein</fullName>
    </recommendedName>
</protein>
<dbReference type="InterPro" id="IPR010982">
    <property type="entry name" value="Lambda_DNA-bd_dom_sf"/>
</dbReference>
<dbReference type="RefSeq" id="WP_186458520.1">
    <property type="nucleotide sequence ID" value="NZ_VIWP01000021.1"/>
</dbReference>
<evidence type="ECO:0000313" key="2">
    <source>
        <dbReference type="Proteomes" id="UP000320653"/>
    </source>
</evidence>
<dbReference type="SUPFAM" id="SSF47413">
    <property type="entry name" value="lambda repressor-like DNA-binding domains"/>
    <property type="match status" value="1"/>
</dbReference>
<proteinExistence type="predicted"/>
<evidence type="ECO:0000313" key="1">
    <source>
        <dbReference type="EMBL" id="TWF43367.1"/>
    </source>
</evidence>
<sequence>MGHVHRSTLEINMDQIKFEDAPTGAETRTGVSVRIARIAKGYSLEDLAIATGLTEAEILAVEDGLTVDAHHVQRIEHALS</sequence>
<organism evidence="1 2">
    <name type="scientific">Neorhizobium alkalisoli</name>
    <dbReference type="NCBI Taxonomy" id="528178"/>
    <lineage>
        <taxon>Bacteria</taxon>
        <taxon>Pseudomonadati</taxon>
        <taxon>Pseudomonadota</taxon>
        <taxon>Alphaproteobacteria</taxon>
        <taxon>Hyphomicrobiales</taxon>
        <taxon>Rhizobiaceae</taxon>
        <taxon>Rhizobium/Agrobacterium group</taxon>
        <taxon>Neorhizobium</taxon>
    </lineage>
</organism>
<gene>
    <name evidence="1" type="ORF">FHW37_12137</name>
</gene>
<name>A0A561PZ23_9HYPH</name>
<reference evidence="1 2" key="1">
    <citation type="submission" date="2019-06" db="EMBL/GenBank/DDBJ databases">
        <title>Sorghum-associated microbial communities from plants grown in Nebraska, USA.</title>
        <authorList>
            <person name="Schachtman D."/>
        </authorList>
    </citation>
    <scope>NUCLEOTIDE SEQUENCE [LARGE SCALE GENOMIC DNA]</scope>
    <source>
        <strain evidence="1 2">1225</strain>
    </source>
</reference>